<gene>
    <name evidence="2" type="ORF">AMAG_20676</name>
</gene>
<feature type="region of interest" description="Disordered" evidence="1">
    <location>
        <begin position="190"/>
        <end position="214"/>
    </location>
</feature>
<evidence type="ECO:0008006" key="4">
    <source>
        <dbReference type="Google" id="ProtNLM"/>
    </source>
</evidence>
<name>A0A0L0TE20_ALLM3</name>
<dbReference type="VEuPathDB" id="FungiDB:AMAG_20676"/>
<sequence>MVPPGYPLHAAYPYMPGVMPPVPTTAPTAPATSPVAPVDPPTPVSPAPTLSETIIKAAVAGAVALKQSPIPDAVTCALATGFSTLQALEAKYRVKDHAVALGKAAVAKAAQVDRDYQVHEKVGDALLTGLSALTQAAWAYKHAPAYDEAADQAAAQAAQQAQWQQQAQQQAQVQHQKHLFMMPPPAYDALPPVVPHTGSRPASPTVPRFQLLSS</sequence>
<evidence type="ECO:0000313" key="3">
    <source>
        <dbReference type="Proteomes" id="UP000054350"/>
    </source>
</evidence>
<dbReference type="OrthoDB" id="2414723at2759"/>
<dbReference type="STRING" id="578462.A0A0L0TE20"/>
<dbReference type="AlphaFoldDB" id="A0A0L0TE20"/>
<keyword evidence="3" id="KW-1185">Reference proteome</keyword>
<accession>A0A0L0TE20</accession>
<organism evidence="2 3">
    <name type="scientific">Allomyces macrogynus (strain ATCC 38327)</name>
    <name type="common">Allomyces javanicus var. macrogynus</name>
    <dbReference type="NCBI Taxonomy" id="578462"/>
    <lineage>
        <taxon>Eukaryota</taxon>
        <taxon>Fungi</taxon>
        <taxon>Fungi incertae sedis</taxon>
        <taxon>Blastocladiomycota</taxon>
        <taxon>Blastocladiomycetes</taxon>
        <taxon>Blastocladiales</taxon>
        <taxon>Blastocladiaceae</taxon>
        <taxon>Allomyces</taxon>
    </lineage>
</organism>
<evidence type="ECO:0000313" key="2">
    <source>
        <dbReference type="EMBL" id="KNE73113.1"/>
    </source>
</evidence>
<protein>
    <recommendedName>
        <fullName evidence="4">Senescence domain-containing protein</fullName>
    </recommendedName>
</protein>
<dbReference type="Proteomes" id="UP000054350">
    <property type="component" value="Unassembled WGS sequence"/>
</dbReference>
<reference evidence="2 3" key="1">
    <citation type="submission" date="2009-11" db="EMBL/GenBank/DDBJ databases">
        <title>Annotation of Allomyces macrogynus ATCC 38327.</title>
        <authorList>
            <consortium name="The Broad Institute Genome Sequencing Platform"/>
            <person name="Russ C."/>
            <person name="Cuomo C."/>
            <person name="Burger G."/>
            <person name="Gray M.W."/>
            <person name="Holland P.W.H."/>
            <person name="King N."/>
            <person name="Lang F.B.F."/>
            <person name="Roger A.J."/>
            <person name="Ruiz-Trillo I."/>
            <person name="Young S.K."/>
            <person name="Zeng Q."/>
            <person name="Gargeya S."/>
            <person name="Fitzgerald M."/>
            <person name="Haas B."/>
            <person name="Abouelleil A."/>
            <person name="Alvarado L."/>
            <person name="Arachchi H.M."/>
            <person name="Berlin A."/>
            <person name="Chapman S.B."/>
            <person name="Gearin G."/>
            <person name="Goldberg J."/>
            <person name="Griggs A."/>
            <person name="Gujja S."/>
            <person name="Hansen M."/>
            <person name="Heiman D."/>
            <person name="Howarth C."/>
            <person name="Larimer J."/>
            <person name="Lui A."/>
            <person name="MacDonald P.J.P."/>
            <person name="McCowen C."/>
            <person name="Montmayeur A."/>
            <person name="Murphy C."/>
            <person name="Neiman D."/>
            <person name="Pearson M."/>
            <person name="Priest M."/>
            <person name="Roberts A."/>
            <person name="Saif S."/>
            <person name="Shea T."/>
            <person name="Sisk P."/>
            <person name="Stolte C."/>
            <person name="Sykes S."/>
            <person name="Wortman J."/>
            <person name="Nusbaum C."/>
            <person name="Birren B."/>
        </authorList>
    </citation>
    <scope>NUCLEOTIDE SEQUENCE [LARGE SCALE GENOMIC DNA]</scope>
    <source>
        <strain evidence="2 3">ATCC 38327</strain>
    </source>
</reference>
<evidence type="ECO:0000256" key="1">
    <source>
        <dbReference type="SAM" id="MobiDB-lite"/>
    </source>
</evidence>
<reference evidence="3" key="2">
    <citation type="submission" date="2009-11" db="EMBL/GenBank/DDBJ databases">
        <title>The Genome Sequence of Allomyces macrogynus strain ATCC 38327.</title>
        <authorList>
            <consortium name="The Broad Institute Genome Sequencing Platform"/>
            <person name="Russ C."/>
            <person name="Cuomo C."/>
            <person name="Shea T."/>
            <person name="Young S.K."/>
            <person name="Zeng Q."/>
            <person name="Koehrsen M."/>
            <person name="Haas B."/>
            <person name="Borodovsky M."/>
            <person name="Guigo R."/>
            <person name="Alvarado L."/>
            <person name="Berlin A."/>
            <person name="Borenstein D."/>
            <person name="Chen Z."/>
            <person name="Engels R."/>
            <person name="Freedman E."/>
            <person name="Gellesch M."/>
            <person name="Goldberg J."/>
            <person name="Griggs A."/>
            <person name="Gujja S."/>
            <person name="Heiman D."/>
            <person name="Hepburn T."/>
            <person name="Howarth C."/>
            <person name="Jen D."/>
            <person name="Larson L."/>
            <person name="Lewis B."/>
            <person name="Mehta T."/>
            <person name="Park D."/>
            <person name="Pearson M."/>
            <person name="Roberts A."/>
            <person name="Saif S."/>
            <person name="Shenoy N."/>
            <person name="Sisk P."/>
            <person name="Stolte C."/>
            <person name="Sykes S."/>
            <person name="Walk T."/>
            <person name="White J."/>
            <person name="Yandava C."/>
            <person name="Burger G."/>
            <person name="Gray M.W."/>
            <person name="Holland P.W.H."/>
            <person name="King N."/>
            <person name="Lang F.B.F."/>
            <person name="Roger A.J."/>
            <person name="Ruiz-Trillo I."/>
            <person name="Lander E."/>
            <person name="Nusbaum C."/>
        </authorList>
    </citation>
    <scope>NUCLEOTIDE SEQUENCE [LARGE SCALE GENOMIC DNA]</scope>
    <source>
        <strain evidence="3">ATCC 38327</strain>
    </source>
</reference>
<proteinExistence type="predicted"/>
<dbReference type="EMBL" id="GG745388">
    <property type="protein sequence ID" value="KNE73113.1"/>
    <property type="molecule type" value="Genomic_DNA"/>
</dbReference>